<organism evidence="2 3">
    <name type="scientific">Antribacter soli</name>
    <dbReference type="NCBI Taxonomy" id="2910976"/>
    <lineage>
        <taxon>Bacteria</taxon>
        <taxon>Bacillati</taxon>
        <taxon>Actinomycetota</taxon>
        <taxon>Actinomycetes</taxon>
        <taxon>Micrococcales</taxon>
        <taxon>Promicromonosporaceae</taxon>
        <taxon>Antribacter</taxon>
    </lineage>
</organism>
<dbReference type="RefSeq" id="WP_236090856.1">
    <property type="nucleotide sequence ID" value="NZ_JAKGSG010000053.1"/>
</dbReference>
<evidence type="ECO:0000313" key="2">
    <source>
        <dbReference type="EMBL" id="MCF4123051.1"/>
    </source>
</evidence>
<proteinExistence type="predicted"/>
<keyword evidence="2" id="KW-0378">Hydrolase</keyword>
<dbReference type="PANTHER" id="PTHR12277">
    <property type="entry name" value="ALPHA/BETA HYDROLASE DOMAIN-CONTAINING PROTEIN"/>
    <property type="match status" value="1"/>
</dbReference>
<dbReference type="EMBL" id="JAKGSG010000053">
    <property type="protein sequence ID" value="MCF4123051.1"/>
    <property type="molecule type" value="Genomic_DNA"/>
</dbReference>
<evidence type="ECO:0000313" key="3">
    <source>
        <dbReference type="Proteomes" id="UP001165405"/>
    </source>
</evidence>
<dbReference type="PANTHER" id="PTHR12277:SF79">
    <property type="entry name" value="XAA-PRO DIPEPTIDYL-PEPTIDASE-RELATED"/>
    <property type="match status" value="1"/>
</dbReference>
<dbReference type="SUPFAM" id="SSF53474">
    <property type="entry name" value="alpha/beta-Hydrolases"/>
    <property type="match status" value="1"/>
</dbReference>
<accession>A0AA41QHX9</accession>
<sequence>MAAVRRAVRAAALTAGVLAGVAGLAVGAAWLGQDALVHHPDRSSPGPAASVLDGGVDVTLVTSDGLDLAAWFVPPAPEVRDREVAVLVAPGNGGNRLGRAGLAELLAGRGFAVLLLDYRGYGGNLGRPTEAGLALDAEAARRALAERGYPPERTIYFGESLGAGVVAALQAEFPPAGLLLRSPFTSLAEIGSHHYPFLPVEALLRDRYTVLDHVAATQVPVTVVHGDRDDVVPPAQSEAVARAAPRLVEHLVLPGAGHNDAVMFGPEVADAVVRLADHTVGGPDQAVESG</sequence>
<dbReference type="Proteomes" id="UP001165405">
    <property type="component" value="Unassembled WGS sequence"/>
</dbReference>
<dbReference type="InterPro" id="IPR000073">
    <property type="entry name" value="AB_hydrolase_1"/>
</dbReference>
<protein>
    <submittedName>
        <fullName evidence="2">Alpha/beta hydrolase</fullName>
    </submittedName>
</protein>
<reference evidence="2" key="1">
    <citation type="submission" date="2022-01" db="EMBL/GenBank/DDBJ databases">
        <title>Antribacter sp. nov., isolated from Guizhou of China.</title>
        <authorList>
            <person name="Chengliang C."/>
            <person name="Ya Z."/>
        </authorList>
    </citation>
    <scope>NUCLEOTIDE SEQUENCE</scope>
    <source>
        <strain evidence="2">KLBMP 9083</strain>
    </source>
</reference>
<dbReference type="InterPro" id="IPR029058">
    <property type="entry name" value="AB_hydrolase_fold"/>
</dbReference>
<name>A0AA41QHX9_9MICO</name>
<dbReference type="AlphaFoldDB" id="A0AA41QHX9"/>
<dbReference type="Pfam" id="PF00561">
    <property type="entry name" value="Abhydrolase_1"/>
    <property type="match status" value="1"/>
</dbReference>
<gene>
    <name evidence="2" type="ORF">L1785_18915</name>
</gene>
<dbReference type="Gene3D" id="3.40.50.1820">
    <property type="entry name" value="alpha/beta hydrolase"/>
    <property type="match status" value="1"/>
</dbReference>
<feature type="domain" description="AB hydrolase-1" evidence="1">
    <location>
        <begin position="85"/>
        <end position="175"/>
    </location>
</feature>
<dbReference type="GO" id="GO:0016787">
    <property type="term" value="F:hydrolase activity"/>
    <property type="evidence" value="ECO:0007669"/>
    <property type="project" value="UniProtKB-KW"/>
</dbReference>
<evidence type="ECO:0000259" key="1">
    <source>
        <dbReference type="Pfam" id="PF00561"/>
    </source>
</evidence>
<comment type="caution">
    <text evidence="2">The sequence shown here is derived from an EMBL/GenBank/DDBJ whole genome shotgun (WGS) entry which is preliminary data.</text>
</comment>
<keyword evidence="3" id="KW-1185">Reference proteome</keyword>